<dbReference type="EMBL" id="BPVZ01000197">
    <property type="protein sequence ID" value="GKV45644.1"/>
    <property type="molecule type" value="Genomic_DNA"/>
</dbReference>
<keyword evidence="2" id="KW-0732">Signal</keyword>
<proteinExistence type="predicted"/>
<dbReference type="Proteomes" id="UP001054252">
    <property type="component" value="Unassembled WGS sequence"/>
</dbReference>
<feature type="region of interest" description="Disordered" evidence="1">
    <location>
        <begin position="32"/>
        <end position="62"/>
    </location>
</feature>
<sequence length="62" mass="6720">MKMERTIRMTVNVVLLIILMIAIQILNGDCSRPVSQGRDPGSPSGPCNCTYVPGGPPSKIHR</sequence>
<dbReference type="AlphaFoldDB" id="A0AAV5M8V3"/>
<reference evidence="3 4" key="1">
    <citation type="journal article" date="2021" name="Commun. Biol.">
        <title>The genome of Shorea leprosula (Dipterocarpaceae) highlights the ecological relevance of drought in aseasonal tropical rainforests.</title>
        <authorList>
            <person name="Ng K.K.S."/>
            <person name="Kobayashi M.J."/>
            <person name="Fawcett J.A."/>
            <person name="Hatakeyama M."/>
            <person name="Paape T."/>
            <person name="Ng C.H."/>
            <person name="Ang C.C."/>
            <person name="Tnah L.H."/>
            <person name="Lee C.T."/>
            <person name="Nishiyama T."/>
            <person name="Sese J."/>
            <person name="O'Brien M.J."/>
            <person name="Copetti D."/>
            <person name="Mohd Noor M.I."/>
            <person name="Ong R.C."/>
            <person name="Putra M."/>
            <person name="Sireger I.Z."/>
            <person name="Indrioko S."/>
            <person name="Kosugi Y."/>
            <person name="Izuno A."/>
            <person name="Isagi Y."/>
            <person name="Lee S.L."/>
            <person name="Shimizu K.K."/>
        </authorList>
    </citation>
    <scope>NUCLEOTIDE SEQUENCE [LARGE SCALE GENOMIC DNA]</scope>
    <source>
        <strain evidence="3">214</strain>
    </source>
</reference>
<evidence type="ECO:0000313" key="3">
    <source>
        <dbReference type="EMBL" id="GKV45644.1"/>
    </source>
</evidence>
<feature type="chain" id="PRO_5043977742" evidence="2">
    <location>
        <begin position="29"/>
        <end position="62"/>
    </location>
</feature>
<feature type="signal peptide" evidence="2">
    <location>
        <begin position="1"/>
        <end position="28"/>
    </location>
</feature>
<name>A0AAV5M8V3_9ROSI</name>
<evidence type="ECO:0000256" key="2">
    <source>
        <dbReference type="SAM" id="SignalP"/>
    </source>
</evidence>
<organism evidence="3 4">
    <name type="scientific">Rubroshorea leprosula</name>
    <dbReference type="NCBI Taxonomy" id="152421"/>
    <lineage>
        <taxon>Eukaryota</taxon>
        <taxon>Viridiplantae</taxon>
        <taxon>Streptophyta</taxon>
        <taxon>Embryophyta</taxon>
        <taxon>Tracheophyta</taxon>
        <taxon>Spermatophyta</taxon>
        <taxon>Magnoliopsida</taxon>
        <taxon>eudicotyledons</taxon>
        <taxon>Gunneridae</taxon>
        <taxon>Pentapetalae</taxon>
        <taxon>rosids</taxon>
        <taxon>malvids</taxon>
        <taxon>Malvales</taxon>
        <taxon>Dipterocarpaceae</taxon>
        <taxon>Rubroshorea</taxon>
    </lineage>
</organism>
<protein>
    <submittedName>
        <fullName evidence="3">Uncharacterized protein</fullName>
    </submittedName>
</protein>
<keyword evidence="4" id="KW-1185">Reference proteome</keyword>
<comment type="caution">
    <text evidence="3">The sequence shown here is derived from an EMBL/GenBank/DDBJ whole genome shotgun (WGS) entry which is preliminary data.</text>
</comment>
<gene>
    <name evidence="3" type="ORF">SLEP1_g52706</name>
</gene>
<evidence type="ECO:0000313" key="4">
    <source>
        <dbReference type="Proteomes" id="UP001054252"/>
    </source>
</evidence>
<evidence type="ECO:0000256" key="1">
    <source>
        <dbReference type="SAM" id="MobiDB-lite"/>
    </source>
</evidence>
<accession>A0AAV5M8V3</accession>